<gene>
    <name evidence="2" type="ORF">C5167_021897</name>
</gene>
<dbReference type="AlphaFoldDB" id="A0A4Y7JKE3"/>
<sequence>MVMRKHIILVIAMVMVLVFTVLNLCESALVVELNHCTLAQCVTACKKILENKYISGACMTGNNQGKLCLCLG</sequence>
<dbReference type="Gramene" id="RZC60145">
    <property type="protein sequence ID" value="RZC60145"/>
    <property type="gene ID" value="C5167_021897"/>
</dbReference>
<evidence type="ECO:0000313" key="3">
    <source>
        <dbReference type="Proteomes" id="UP000316621"/>
    </source>
</evidence>
<feature type="signal peptide" evidence="1">
    <location>
        <begin position="1"/>
        <end position="27"/>
    </location>
</feature>
<dbReference type="OMA" id="PVECAFA"/>
<evidence type="ECO:0008006" key="4">
    <source>
        <dbReference type="Google" id="ProtNLM"/>
    </source>
</evidence>
<proteinExistence type="predicted"/>
<evidence type="ECO:0000256" key="1">
    <source>
        <dbReference type="SAM" id="SignalP"/>
    </source>
</evidence>
<feature type="chain" id="PRO_5021236213" description="Knottin scorpion toxin-like domain-containing protein" evidence="1">
    <location>
        <begin position="28"/>
        <end position="72"/>
    </location>
</feature>
<keyword evidence="3" id="KW-1185">Reference proteome</keyword>
<keyword evidence="1" id="KW-0732">Signal</keyword>
<dbReference type="EMBL" id="CM010719">
    <property type="protein sequence ID" value="RZC60145.1"/>
    <property type="molecule type" value="Genomic_DNA"/>
</dbReference>
<dbReference type="Proteomes" id="UP000316621">
    <property type="component" value="Chromosome 5"/>
</dbReference>
<name>A0A4Y7JKE3_PAPSO</name>
<protein>
    <recommendedName>
        <fullName evidence="4">Knottin scorpion toxin-like domain-containing protein</fullName>
    </recommendedName>
</protein>
<accession>A0A4Y7JKE3</accession>
<evidence type="ECO:0000313" key="2">
    <source>
        <dbReference type="EMBL" id="RZC60145.1"/>
    </source>
</evidence>
<organism evidence="2 3">
    <name type="scientific">Papaver somniferum</name>
    <name type="common">Opium poppy</name>
    <dbReference type="NCBI Taxonomy" id="3469"/>
    <lineage>
        <taxon>Eukaryota</taxon>
        <taxon>Viridiplantae</taxon>
        <taxon>Streptophyta</taxon>
        <taxon>Embryophyta</taxon>
        <taxon>Tracheophyta</taxon>
        <taxon>Spermatophyta</taxon>
        <taxon>Magnoliopsida</taxon>
        <taxon>Ranunculales</taxon>
        <taxon>Papaveraceae</taxon>
        <taxon>Papaveroideae</taxon>
        <taxon>Papaver</taxon>
    </lineage>
</organism>
<reference evidence="2 3" key="1">
    <citation type="journal article" date="2018" name="Science">
        <title>The opium poppy genome and morphinan production.</title>
        <authorList>
            <person name="Guo L."/>
            <person name="Winzer T."/>
            <person name="Yang X."/>
            <person name="Li Y."/>
            <person name="Ning Z."/>
            <person name="He Z."/>
            <person name="Teodor R."/>
            <person name="Lu Y."/>
            <person name="Bowser T.A."/>
            <person name="Graham I.A."/>
            <person name="Ye K."/>
        </authorList>
    </citation>
    <scope>NUCLEOTIDE SEQUENCE [LARGE SCALE GENOMIC DNA]</scope>
    <source>
        <strain evidence="3">cv. HN1</strain>
        <tissue evidence="2">Leaves</tissue>
    </source>
</reference>